<dbReference type="EMBL" id="JAATIQ010000898">
    <property type="protein sequence ID" value="KAF4346899.1"/>
    <property type="molecule type" value="Genomic_DNA"/>
</dbReference>
<proteinExistence type="predicted"/>
<comment type="caution">
    <text evidence="1">The sequence shown here is derived from an EMBL/GenBank/DDBJ whole genome shotgun (WGS) entry which is preliminary data.</text>
</comment>
<sequence length="115" mass="13549">MLQCAKADDPKEFENLFKAKCLRTILWEQGSSSDQLRLLKIEDLDKSFTQVQQFPELMKTEDEWSPHHAYFISRLSNRLSVLTLEVLSDADWLGYIQTWMIDNARSQLPIQHTYN</sequence>
<gene>
    <name evidence="1" type="ORF">G4B88_015007</name>
</gene>
<protein>
    <submittedName>
        <fullName evidence="1">Uncharacterized protein</fullName>
    </submittedName>
</protein>
<evidence type="ECO:0000313" key="2">
    <source>
        <dbReference type="Proteomes" id="UP000583929"/>
    </source>
</evidence>
<reference evidence="1 2" key="1">
    <citation type="journal article" date="2020" name="bioRxiv">
        <title>Sequence and annotation of 42 cannabis genomes reveals extensive copy number variation in cannabinoid synthesis and pathogen resistance genes.</title>
        <authorList>
            <person name="Mckernan K.J."/>
            <person name="Helbert Y."/>
            <person name="Kane L.T."/>
            <person name="Ebling H."/>
            <person name="Zhang L."/>
            <person name="Liu B."/>
            <person name="Eaton Z."/>
            <person name="Mclaughlin S."/>
            <person name="Kingan S."/>
            <person name="Baybayan P."/>
            <person name="Concepcion G."/>
            <person name="Jordan M."/>
            <person name="Riva A."/>
            <person name="Barbazuk W."/>
            <person name="Harkins T."/>
        </authorList>
    </citation>
    <scope>NUCLEOTIDE SEQUENCE [LARGE SCALE GENOMIC DNA]</scope>
    <source>
        <strain evidence="2">cv. Jamaican Lion 4</strain>
        <tissue evidence="1">Leaf</tissue>
    </source>
</reference>
<accession>A0A7J6DMR5</accession>
<dbReference type="AlphaFoldDB" id="A0A7J6DMR5"/>
<dbReference type="Proteomes" id="UP000583929">
    <property type="component" value="Unassembled WGS sequence"/>
</dbReference>
<keyword evidence="2" id="KW-1185">Reference proteome</keyword>
<organism evidence="1 2">
    <name type="scientific">Cannabis sativa</name>
    <name type="common">Hemp</name>
    <name type="synonym">Marijuana</name>
    <dbReference type="NCBI Taxonomy" id="3483"/>
    <lineage>
        <taxon>Eukaryota</taxon>
        <taxon>Viridiplantae</taxon>
        <taxon>Streptophyta</taxon>
        <taxon>Embryophyta</taxon>
        <taxon>Tracheophyta</taxon>
        <taxon>Spermatophyta</taxon>
        <taxon>Magnoliopsida</taxon>
        <taxon>eudicotyledons</taxon>
        <taxon>Gunneridae</taxon>
        <taxon>Pentapetalae</taxon>
        <taxon>rosids</taxon>
        <taxon>fabids</taxon>
        <taxon>Rosales</taxon>
        <taxon>Cannabaceae</taxon>
        <taxon>Cannabis</taxon>
    </lineage>
</organism>
<evidence type="ECO:0000313" key="1">
    <source>
        <dbReference type="EMBL" id="KAF4346899.1"/>
    </source>
</evidence>
<name>A0A7J6DMR5_CANSA</name>